<feature type="transmembrane region" description="Helical" evidence="6">
    <location>
        <begin position="154"/>
        <end position="174"/>
    </location>
</feature>
<accession>A0A4Q0A2M5</accession>
<evidence type="ECO:0000256" key="6">
    <source>
        <dbReference type="SAM" id="Phobius"/>
    </source>
</evidence>
<evidence type="ECO:0000256" key="2">
    <source>
        <dbReference type="ARBA" id="ARBA00022448"/>
    </source>
</evidence>
<evidence type="ECO:0000313" key="8">
    <source>
        <dbReference type="EMBL" id="RKP40363.1"/>
    </source>
</evidence>
<evidence type="ECO:0000256" key="5">
    <source>
        <dbReference type="ARBA" id="ARBA00023136"/>
    </source>
</evidence>
<feature type="non-terminal residue" evidence="8">
    <location>
        <position position="1"/>
    </location>
</feature>
<evidence type="ECO:0000259" key="7">
    <source>
        <dbReference type="PROSITE" id="PS50850"/>
    </source>
</evidence>
<keyword evidence="4 6" id="KW-1133">Transmembrane helix</keyword>
<feature type="transmembrane region" description="Helical" evidence="6">
    <location>
        <begin position="267"/>
        <end position="292"/>
    </location>
</feature>
<dbReference type="Pfam" id="PF07690">
    <property type="entry name" value="MFS_1"/>
    <property type="match status" value="1"/>
</dbReference>
<dbReference type="GO" id="GO:0005886">
    <property type="term" value="C:plasma membrane"/>
    <property type="evidence" value="ECO:0007669"/>
    <property type="project" value="TreeGrafter"/>
</dbReference>
<keyword evidence="5 6" id="KW-0472">Membrane</keyword>
<dbReference type="PANTHER" id="PTHR23501:SF191">
    <property type="entry name" value="VACUOLAR BASIC AMINO ACID TRANSPORTER 4"/>
    <property type="match status" value="1"/>
</dbReference>
<dbReference type="PANTHER" id="PTHR23501">
    <property type="entry name" value="MAJOR FACILITATOR SUPERFAMILY"/>
    <property type="match status" value="1"/>
</dbReference>
<evidence type="ECO:0000256" key="3">
    <source>
        <dbReference type="ARBA" id="ARBA00022692"/>
    </source>
</evidence>
<keyword evidence="3 6" id="KW-0812">Transmembrane</keyword>
<comment type="subcellular location">
    <subcellularLocation>
        <location evidence="1">Endomembrane system</location>
        <topology evidence="1">Multi-pass membrane protein</topology>
    </subcellularLocation>
</comment>
<dbReference type="InterPro" id="IPR036259">
    <property type="entry name" value="MFS_trans_sf"/>
</dbReference>
<dbReference type="GO" id="GO:0022857">
    <property type="term" value="F:transmembrane transporter activity"/>
    <property type="evidence" value="ECO:0007669"/>
    <property type="project" value="InterPro"/>
</dbReference>
<feature type="transmembrane region" description="Helical" evidence="6">
    <location>
        <begin position="34"/>
        <end position="54"/>
    </location>
</feature>
<keyword evidence="9" id="KW-1185">Reference proteome</keyword>
<evidence type="ECO:0000313" key="9">
    <source>
        <dbReference type="Proteomes" id="UP000268162"/>
    </source>
</evidence>
<dbReference type="AlphaFoldDB" id="A0A4Q0A2M5"/>
<dbReference type="PROSITE" id="PS50850">
    <property type="entry name" value="MFS"/>
    <property type="match status" value="1"/>
</dbReference>
<feature type="domain" description="Major facilitator superfamily (MFS) profile" evidence="7">
    <location>
        <begin position="1"/>
        <end position="293"/>
    </location>
</feature>
<dbReference type="SUPFAM" id="SSF103473">
    <property type="entry name" value="MFS general substrate transporter"/>
    <property type="match status" value="2"/>
</dbReference>
<proteinExistence type="predicted"/>
<evidence type="ECO:0000256" key="4">
    <source>
        <dbReference type="ARBA" id="ARBA00022989"/>
    </source>
</evidence>
<protein>
    <submittedName>
        <fullName evidence="8">Major facilitator superfamily domain-containing protein</fullName>
    </submittedName>
</protein>
<feature type="transmembrane region" description="Helical" evidence="6">
    <location>
        <begin position="66"/>
        <end position="85"/>
    </location>
</feature>
<name>A0A4Q0A2M5_9FUNG</name>
<dbReference type="STRING" id="215637.A0A4Q0A2M5"/>
<sequence>IMVGLMFAMFPAALDETIIATSMSTIASTFDALALAPWIATAYWMTITAFSPIFGKLSDVFGLRSCLLYSVALFLATSVLCAVSFNMVWLIVFRAISGIAAAGLLTVTLIAISKITTPAERSKFLGYFNLNYCLTCVVGPLLGGVLTERLNWRWCFYINIPLCVAAFIIIYLTLKENPAGVHSAPPSWLERARKLDYTGTLLILAGVILLVLAIEWGGDATHYGWKSPIVLGLLCGGILLLALFVLVELRWAADPVVNLPILKVRNVAISSITNFVMGWVLYAVIYFVPLYFQ</sequence>
<dbReference type="EMBL" id="ML002212">
    <property type="protein sequence ID" value="RKP40363.1"/>
    <property type="molecule type" value="Genomic_DNA"/>
</dbReference>
<dbReference type="InterPro" id="IPR011701">
    <property type="entry name" value="MFS"/>
</dbReference>
<organism evidence="8 9">
    <name type="scientific">Dimargaris cristalligena</name>
    <dbReference type="NCBI Taxonomy" id="215637"/>
    <lineage>
        <taxon>Eukaryota</taxon>
        <taxon>Fungi</taxon>
        <taxon>Fungi incertae sedis</taxon>
        <taxon>Zoopagomycota</taxon>
        <taxon>Kickxellomycotina</taxon>
        <taxon>Dimargaritomycetes</taxon>
        <taxon>Dimargaritales</taxon>
        <taxon>Dimargaritaceae</taxon>
        <taxon>Dimargaris</taxon>
    </lineage>
</organism>
<evidence type="ECO:0000256" key="1">
    <source>
        <dbReference type="ARBA" id="ARBA00004127"/>
    </source>
</evidence>
<feature type="transmembrane region" description="Helical" evidence="6">
    <location>
        <begin position="124"/>
        <end position="142"/>
    </location>
</feature>
<keyword evidence="2" id="KW-0813">Transport</keyword>
<feature type="transmembrane region" description="Helical" evidence="6">
    <location>
        <begin position="195"/>
        <end position="217"/>
    </location>
</feature>
<feature type="transmembrane region" description="Helical" evidence="6">
    <location>
        <begin position="91"/>
        <end position="112"/>
    </location>
</feature>
<dbReference type="Proteomes" id="UP000268162">
    <property type="component" value="Unassembled WGS sequence"/>
</dbReference>
<dbReference type="Gene3D" id="1.20.1720.10">
    <property type="entry name" value="Multidrug resistance protein D"/>
    <property type="match status" value="1"/>
</dbReference>
<feature type="non-terminal residue" evidence="8">
    <location>
        <position position="293"/>
    </location>
</feature>
<dbReference type="InterPro" id="IPR020846">
    <property type="entry name" value="MFS_dom"/>
</dbReference>
<dbReference type="GO" id="GO:0012505">
    <property type="term" value="C:endomembrane system"/>
    <property type="evidence" value="ECO:0007669"/>
    <property type="project" value="UniProtKB-SubCell"/>
</dbReference>
<feature type="transmembrane region" description="Helical" evidence="6">
    <location>
        <begin position="229"/>
        <end position="247"/>
    </location>
</feature>
<reference evidence="9" key="1">
    <citation type="journal article" date="2018" name="Nat. Microbiol.">
        <title>Leveraging single-cell genomics to expand the fungal tree of life.</title>
        <authorList>
            <person name="Ahrendt S.R."/>
            <person name="Quandt C.A."/>
            <person name="Ciobanu D."/>
            <person name="Clum A."/>
            <person name="Salamov A."/>
            <person name="Andreopoulos B."/>
            <person name="Cheng J.F."/>
            <person name="Woyke T."/>
            <person name="Pelin A."/>
            <person name="Henrissat B."/>
            <person name="Reynolds N.K."/>
            <person name="Benny G.L."/>
            <person name="Smith M.E."/>
            <person name="James T.Y."/>
            <person name="Grigoriev I.V."/>
        </authorList>
    </citation>
    <scope>NUCLEOTIDE SEQUENCE [LARGE SCALE GENOMIC DNA]</scope>
    <source>
        <strain evidence="9">RSA 468</strain>
    </source>
</reference>
<gene>
    <name evidence="8" type="ORF">BJ085DRAFT_11395</name>
</gene>